<sequence>MDKQSTDHQENETRAQASHGHAAAPIDSSVNWICLEKVDKTQWMEQLPLPGTATEKVILLKQWHRSRLGWWNRMLAVLLCREFFVAFGTLEMDLPTPRSRDFCEVQIDAVIRNDILIRGFTSPKSLAGQPNLFDRLPDFSAYRPTGLESLTTHHVLVIAHRLNKIRVFGAFLLAASATLVLSLVVGIARHNVGLSVAIGATIFGFIATIQVAVVWMCR</sequence>
<dbReference type="RefSeq" id="XP_064658698.1">
    <property type="nucleotide sequence ID" value="XM_064802573.1"/>
</dbReference>
<name>A0AAV9PC64_9PEZI</name>
<proteinExistence type="predicted"/>
<evidence type="ECO:0000256" key="2">
    <source>
        <dbReference type="SAM" id="Phobius"/>
    </source>
</evidence>
<keyword evidence="4" id="KW-1185">Reference proteome</keyword>
<evidence type="ECO:0000313" key="3">
    <source>
        <dbReference type="EMBL" id="KAK5169352.1"/>
    </source>
</evidence>
<reference evidence="3 4" key="1">
    <citation type="submission" date="2023-08" db="EMBL/GenBank/DDBJ databases">
        <title>Black Yeasts Isolated from many extreme environments.</title>
        <authorList>
            <person name="Coleine C."/>
            <person name="Stajich J.E."/>
            <person name="Selbmann L."/>
        </authorList>
    </citation>
    <scope>NUCLEOTIDE SEQUENCE [LARGE SCALE GENOMIC DNA]</scope>
    <source>
        <strain evidence="3 4">CCFEE 5935</strain>
    </source>
</reference>
<feature type="region of interest" description="Disordered" evidence="1">
    <location>
        <begin position="1"/>
        <end position="23"/>
    </location>
</feature>
<dbReference type="AlphaFoldDB" id="A0AAV9PC64"/>
<feature type="transmembrane region" description="Helical" evidence="2">
    <location>
        <begin position="194"/>
        <end position="217"/>
    </location>
</feature>
<dbReference type="EMBL" id="JAVRRT010000008">
    <property type="protein sequence ID" value="KAK5169352.1"/>
    <property type="molecule type" value="Genomic_DNA"/>
</dbReference>
<protein>
    <submittedName>
        <fullName evidence="3">Uncharacterized protein</fullName>
    </submittedName>
</protein>
<gene>
    <name evidence="3" type="ORF">LTR77_005327</name>
</gene>
<comment type="caution">
    <text evidence="3">The sequence shown here is derived from an EMBL/GenBank/DDBJ whole genome shotgun (WGS) entry which is preliminary data.</text>
</comment>
<feature type="compositionally biased region" description="Basic and acidic residues" evidence="1">
    <location>
        <begin position="1"/>
        <end position="13"/>
    </location>
</feature>
<evidence type="ECO:0000256" key="1">
    <source>
        <dbReference type="SAM" id="MobiDB-lite"/>
    </source>
</evidence>
<feature type="transmembrane region" description="Helical" evidence="2">
    <location>
        <begin position="167"/>
        <end position="188"/>
    </location>
</feature>
<keyword evidence="2" id="KW-1133">Transmembrane helix</keyword>
<accession>A0AAV9PC64</accession>
<dbReference type="Proteomes" id="UP001337655">
    <property type="component" value="Unassembled WGS sequence"/>
</dbReference>
<organism evidence="3 4">
    <name type="scientific">Saxophila tyrrhenica</name>
    <dbReference type="NCBI Taxonomy" id="1690608"/>
    <lineage>
        <taxon>Eukaryota</taxon>
        <taxon>Fungi</taxon>
        <taxon>Dikarya</taxon>
        <taxon>Ascomycota</taxon>
        <taxon>Pezizomycotina</taxon>
        <taxon>Dothideomycetes</taxon>
        <taxon>Dothideomycetidae</taxon>
        <taxon>Mycosphaerellales</taxon>
        <taxon>Extremaceae</taxon>
        <taxon>Saxophila</taxon>
    </lineage>
</organism>
<evidence type="ECO:0000313" key="4">
    <source>
        <dbReference type="Proteomes" id="UP001337655"/>
    </source>
</evidence>
<keyword evidence="2" id="KW-0812">Transmembrane</keyword>
<keyword evidence="2" id="KW-0472">Membrane</keyword>
<dbReference type="GeneID" id="89926669"/>